<dbReference type="OrthoDB" id="2015405at2759"/>
<evidence type="ECO:0000256" key="1">
    <source>
        <dbReference type="ARBA" id="ARBA00023002"/>
    </source>
</evidence>
<feature type="region of interest" description="Disordered" evidence="2">
    <location>
        <begin position="697"/>
        <end position="728"/>
    </location>
</feature>
<dbReference type="SMART" id="SM00903">
    <property type="entry name" value="Flavin_Reduct"/>
    <property type="match status" value="1"/>
</dbReference>
<dbReference type="PANTHER" id="PTHR30466">
    <property type="entry name" value="FLAVIN REDUCTASE"/>
    <property type="match status" value="1"/>
</dbReference>
<dbReference type="InterPro" id="IPR012349">
    <property type="entry name" value="Split_barrel_FMN-bd"/>
</dbReference>
<dbReference type="PANTHER" id="PTHR30466:SF1">
    <property type="entry name" value="FMN REDUCTASE (NADH) RUTF"/>
    <property type="match status" value="1"/>
</dbReference>
<accession>A0A139HAI2</accession>
<evidence type="ECO:0000259" key="3">
    <source>
        <dbReference type="SMART" id="SM00903"/>
    </source>
</evidence>
<organism evidence="4 5">
    <name type="scientific">Pseudocercospora eumusae</name>
    <dbReference type="NCBI Taxonomy" id="321146"/>
    <lineage>
        <taxon>Eukaryota</taxon>
        <taxon>Fungi</taxon>
        <taxon>Dikarya</taxon>
        <taxon>Ascomycota</taxon>
        <taxon>Pezizomycotina</taxon>
        <taxon>Dothideomycetes</taxon>
        <taxon>Dothideomycetidae</taxon>
        <taxon>Mycosphaerellales</taxon>
        <taxon>Mycosphaerellaceae</taxon>
        <taxon>Pseudocercospora</taxon>
    </lineage>
</organism>
<feature type="region of interest" description="Disordered" evidence="2">
    <location>
        <begin position="345"/>
        <end position="365"/>
    </location>
</feature>
<dbReference type="InterPro" id="IPR002563">
    <property type="entry name" value="Flavin_Rdtase-like_dom"/>
</dbReference>
<dbReference type="InterPro" id="IPR050268">
    <property type="entry name" value="NADH-dep_flavin_reductase"/>
</dbReference>
<evidence type="ECO:0000256" key="2">
    <source>
        <dbReference type="SAM" id="MobiDB-lite"/>
    </source>
</evidence>
<evidence type="ECO:0000313" key="5">
    <source>
        <dbReference type="Proteomes" id="UP000070133"/>
    </source>
</evidence>
<feature type="domain" description="Flavin reductase like" evidence="3">
    <location>
        <begin position="477"/>
        <end position="652"/>
    </location>
</feature>
<dbReference type="GO" id="GO:0010181">
    <property type="term" value="F:FMN binding"/>
    <property type="evidence" value="ECO:0007669"/>
    <property type="project" value="InterPro"/>
</dbReference>
<reference evidence="4 5" key="1">
    <citation type="submission" date="2015-07" db="EMBL/GenBank/DDBJ databases">
        <title>Comparative genomics of the Sigatoka disease complex on banana suggests a link between parallel evolutionary changes in Pseudocercospora fijiensis and Pseudocercospora eumusae and increased virulence on the banana host.</title>
        <authorList>
            <person name="Chang T.-C."/>
            <person name="Salvucci A."/>
            <person name="Crous P.W."/>
            <person name="Stergiopoulos I."/>
        </authorList>
    </citation>
    <scope>NUCLEOTIDE SEQUENCE [LARGE SCALE GENOMIC DNA]</scope>
    <source>
        <strain evidence="4 5">CBS 114824</strain>
    </source>
</reference>
<feature type="region of interest" description="Disordered" evidence="2">
    <location>
        <begin position="760"/>
        <end position="813"/>
    </location>
</feature>
<evidence type="ECO:0000313" key="4">
    <source>
        <dbReference type="EMBL" id="KXS99454.1"/>
    </source>
</evidence>
<feature type="compositionally biased region" description="Gly residues" evidence="2">
    <location>
        <begin position="50"/>
        <end position="60"/>
    </location>
</feature>
<protein>
    <recommendedName>
        <fullName evidence="3">Flavin reductase like domain-containing protein</fullName>
    </recommendedName>
</protein>
<sequence>MHRPGVASRRFYRAFYRWSLLNSHTPTSTHARQQALAPRNAPLREEEDGNGNGNGNGGSGNRNKGDQDVPIHFHSHYSGKHLRNRARDATNDKIPRKCPEKFIKDDVYSATAKPFKTLKINEAVVRYRSDLGLMIEYAICSDHLERLLREFGPNLNALSKRHGCRIEVQDLSALIPPADVGGAAEVRTVSVLLSGSFADVGVTYSAIHSRAQDYALRVGSEHVKSVLQRPSHTLRPLEYVLRHKSDAIWTLEMSLLESHFMRFVAAHDITSIAAQYNVSIDVGEPEQRSTSEVSDKMDAARSFVITGLPPDVTNAFCKIKGIVKYANWAREDLPSNGRRDRAVKAVESPKRTISASKPPSSDEPLLVTVEGPRQASIIRNFIGTGFRLEELRRALGLQVLLPRRLRGDIGLFVEGTPAANRVKDKLHDFLQATSSKAGYAEHSVKTISASALAARTSARARSTKEKAKLSEDIRMISRALTHPIVHISAKDPLTEEDGKLSKARGLTVSSFNTITLAPEPIISFNIKVPSRTWDAIYASQKLRVSILTATPRGAAIAHAFTQPYEYPSEPFEKLFKAGIRELNRRGSNLRPPLLLDDHGKAIPANMLAHLLPDKCVEVGDHVVVVAKVQAFGKDSRLTNMMALSYAMRSYRDAGEAIEPAELSWPALRSKYPGHSEAIPQEDGEDELDALSLGSNIGIEDHGRAEGRPLSQSMPPAASFSPPEQDGKVFHKDPLYLALRLASDSSKGREDVDIHEQFEKFSELVGEDSETSKPEREQRTQKGEQQEDDEKRAATARAEEDEDGFGFDRPRHARNDNFGTSKRLYSTSACLPSFNIRRFYSTATSKAKDLSAVLDQTTSQTTLSDYLCLPDDRRPHTPRVRGLIARKSEIDTARTRLASDDSLLEPSEISELENLISTNERIIAKRLAWNATVDLRFMLDKGRYDSWFFSRVGWFESTIEKGQTVLLEEAKVLKRIFEEGKVGRARYDVLAEKLKGDFEVMSTETRRLARVFEENGETGDD</sequence>
<dbReference type="Pfam" id="PF01613">
    <property type="entry name" value="Flavin_Reduct"/>
    <property type="match status" value="1"/>
</dbReference>
<dbReference type="GO" id="GO:0042602">
    <property type="term" value="F:riboflavin reductase (NADPH) activity"/>
    <property type="evidence" value="ECO:0007669"/>
    <property type="project" value="TreeGrafter"/>
</dbReference>
<dbReference type="STRING" id="321146.A0A139HAI2"/>
<keyword evidence="1" id="KW-0560">Oxidoreductase</keyword>
<proteinExistence type="predicted"/>
<name>A0A139HAI2_9PEZI</name>
<dbReference type="Gene3D" id="2.30.110.10">
    <property type="entry name" value="Electron Transport, Fmn-binding Protein, Chain A"/>
    <property type="match status" value="1"/>
</dbReference>
<keyword evidence="5" id="KW-1185">Reference proteome</keyword>
<dbReference type="Proteomes" id="UP000070133">
    <property type="component" value="Unassembled WGS sequence"/>
</dbReference>
<gene>
    <name evidence="4" type="ORF">AC578_8157</name>
</gene>
<feature type="compositionally biased region" description="Basic and acidic residues" evidence="2">
    <location>
        <begin position="769"/>
        <end position="792"/>
    </location>
</feature>
<feature type="region of interest" description="Disordered" evidence="2">
    <location>
        <begin position="26"/>
        <end position="71"/>
    </location>
</feature>
<dbReference type="AlphaFoldDB" id="A0A139HAI2"/>
<dbReference type="EMBL" id="LFZN01000092">
    <property type="protein sequence ID" value="KXS99454.1"/>
    <property type="molecule type" value="Genomic_DNA"/>
</dbReference>
<comment type="caution">
    <text evidence="4">The sequence shown here is derived from an EMBL/GenBank/DDBJ whole genome shotgun (WGS) entry which is preliminary data.</text>
</comment>
<dbReference type="SUPFAM" id="SSF50475">
    <property type="entry name" value="FMN-binding split barrel"/>
    <property type="match status" value="1"/>
</dbReference>